<dbReference type="AlphaFoldDB" id="A0A6C1C892"/>
<dbReference type="EMBL" id="RCIY01000044">
    <property type="protein sequence ID" value="TGG85626.1"/>
    <property type="molecule type" value="Genomic_DNA"/>
</dbReference>
<comment type="caution">
    <text evidence="2">The sequence shown here is derived from an EMBL/GenBank/DDBJ whole genome shotgun (WGS) entry which is preliminary data.</text>
</comment>
<dbReference type="Proteomes" id="UP000298111">
    <property type="component" value="Unassembled WGS sequence"/>
</dbReference>
<accession>A0A6C1C892</accession>
<sequence>MRTRHNARRTPPTSSQAAQLHEDAAEFTSRRPSTGAPVTAPGAEPPTSADPVDDGFGWDNPLTRLLLLLEIADQPDWLRDLVAPAGTAGGVSSPSHSLG</sequence>
<organism evidence="2 3">
    <name type="scientific">Streptomyces albus</name>
    <dbReference type="NCBI Taxonomy" id="1888"/>
    <lineage>
        <taxon>Bacteria</taxon>
        <taxon>Bacillati</taxon>
        <taxon>Actinomycetota</taxon>
        <taxon>Actinomycetes</taxon>
        <taxon>Kitasatosporales</taxon>
        <taxon>Streptomycetaceae</taxon>
        <taxon>Streptomyces</taxon>
    </lineage>
</organism>
<proteinExistence type="predicted"/>
<reference evidence="2 3" key="1">
    <citation type="submission" date="2018-10" db="EMBL/GenBank/DDBJ databases">
        <title>Isolation of pseudouridimycin from Streptomyces albus DSM 40763.</title>
        <authorList>
            <person name="Rosenqvist P."/>
            <person name="Metsae-Ketelae M."/>
            <person name="Virta P."/>
        </authorList>
    </citation>
    <scope>NUCLEOTIDE SEQUENCE [LARGE SCALE GENOMIC DNA]</scope>
    <source>
        <strain evidence="2 3">DSM 40763</strain>
    </source>
</reference>
<feature type="region of interest" description="Disordered" evidence="1">
    <location>
        <begin position="1"/>
        <end position="56"/>
    </location>
</feature>
<dbReference type="InterPro" id="IPR032400">
    <property type="entry name" value="RelB_transact"/>
</dbReference>
<dbReference type="Pfam" id="PF16181">
    <property type="entry name" value="RelB_transactiv"/>
    <property type="match status" value="1"/>
</dbReference>
<evidence type="ECO:0000256" key="1">
    <source>
        <dbReference type="SAM" id="MobiDB-lite"/>
    </source>
</evidence>
<evidence type="ECO:0000313" key="2">
    <source>
        <dbReference type="EMBL" id="TGG85626.1"/>
    </source>
</evidence>
<protein>
    <submittedName>
        <fullName evidence="2">Uncharacterized protein</fullName>
    </submittedName>
</protein>
<evidence type="ECO:0000313" key="3">
    <source>
        <dbReference type="Proteomes" id="UP000298111"/>
    </source>
</evidence>
<name>A0A6C1C892_9ACTN</name>
<gene>
    <name evidence="2" type="ORF">D8771_10795</name>
</gene>